<sequence length="196" mass="22868">MRFQVIYADPPWAYQVYSKKGQGRSAENHYHTMGKEDIYALDVAGIAAEDCVLFLWVTFPCLLEGLEAIRRWGFTYKTLGFCWVKRCRKQTDKWFWGLGFWTRANPELCLIASKGHPKRESKGVHCIVDTPVERHSKKPDEVHRRIEQLMGDVPRVELFAREPYDGWVCLGDEIDGLDIREAIQNLKEMEDFHAMD</sequence>
<comment type="similarity">
    <text evidence="4">Belongs to the MT-A70-like family.</text>
</comment>
<dbReference type="GO" id="GO:0008168">
    <property type="term" value="F:methyltransferase activity"/>
    <property type="evidence" value="ECO:0007669"/>
    <property type="project" value="UniProtKB-KW"/>
</dbReference>
<dbReference type="AlphaFoldDB" id="A0A829WFW9"/>
<dbReference type="SUPFAM" id="SSF53335">
    <property type="entry name" value="S-adenosyl-L-methionine-dependent methyltransferases"/>
    <property type="match status" value="1"/>
</dbReference>
<protein>
    <submittedName>
        <fullName evidence="5">DNA methyltransferase</fullName>
    </submittedName>
</protein>
<evidence type="ECO:0000313" key="5">
    <source>
        <dbReference type="EMBL" id="GEA38511.1"/>
    </source>
</evidence>
<evidence type="ECO:0000256" key="2">
    <source>
        <dbReference type="ARBA" id="ARBA00022679"/>
    </source>
</evidence>
<organism evidence="5 6">
    <name type="scientific">Enterocloster clostridioformis</name>
    <dbReference type="NCBI Taxonomy" id="1531"/>
    <lineage>
        <taxon>Bacteria</taxon>
        <taxon>Bacillati</taxon>
        <taxon>Bacillota</taxon>
        <taxon>Clostridia</taxon>
        <taxon>Lachnospirales</taxon>
        <taxon>Lachnospiraceae</taxon>
        <taxon>Enterocloster</taxon>
    </lineage>
</organism>
<dbReference type="GeneID" id="97209326"/>
<dbReference type="PROSITE" id="PS51143">
    <property type="entry name" value="MT_A70"/>
    <property type="match status" value="1"/>
</dbReference>
<keyword evidence="3" id="KW-0949">S-adenosyl-L-methionine</keyword>
<reference evidence="5 6" key="1">
    <citation type="submission" date="2019-06" db="EMBL/GenBank/DDBJ databases">
        <title>Draft genome sequence of [Clostridium] clostridioforme NBRC 113352.</title>
        <authorList>
            <person name="Miura T."/>
            <person name="Furukawa M."/>
            <person name="Shimamura M."/>
            <person name="Ohyama Y."/>
            <person name="Yamazoe A."/>
            <person name="Kawasaki H."/>
        </authorList>
    </citation>
    <scope>NUCLEOTIDE SEQUENCE [LARGE SCALE GENOMIC DNA]</scope>
    <source>
        <strain evidence="5 6">NBRC 113352</strain>
    </source>
</reference>
<dbReference type="InterPro" id="IPR002052">
    <property type="entry name" value="DNA_methylase_N6_adenine_CS"/>
</dbReference>
<keyword evidence="2 5" id="KW-0808">Transferase</keyword>
<dbReference type="PANTHER" id="PTHR12829">
    <property type="entry name" value="N6-ADENOSINE-METHYLTRANSFERASE"/>
    <property type="match status" value="1"/>
</dbReference>
<proteinExistence type="inferred from homology"/>
<dbReference type="GO" id="GO:0032259">
    <property type="term" value="P:methylation"/>
    <property type="evidence" value="ECO:0007669"/>
    <property type="project" value="UniProtKB-KW"/>
</dbReference>
<evidence type="ECO:0000256" key="4">
    <source>
        <dbReference type="PROSITE-ProRule" id="PRU00489"/>
    </source>
</evidence>
<dbReference type="PANTHER" id="PTHR12829:SF7">
    <property type="entry name" value="N6-ADENOSINE-METHYLTRANSFERASE CATALYTIC SUBUNIT"/>
    <property type="match status" value="1"/>
</dbReference>
<dbReference type="PROSITE" id="PS00092">
    <property type="entry name" value="N6_MTASE"/>
    <property type="match status" value="1"/>
</dbReference>
<evidence type="ECO:0000256" key="1">
    <source>
        <dbReference type="ARBA" id="ARBA00022603"/>
    </source>
</evidence>
<dbReference type="RefSeq" id="WP_022512796.1">
    <property type="nucleotide sequence ID" value="NZ_AP031445.1"/>
</dbReference>
<dbReference type="GO" id="GO:0003676">
    <property type="term" value="F:nucleic acid binding"/>
    <property type="evidence" value="ECO:0007669"/>
    <property type="project" value="InterPro"/>
</dbReference>
<keyword evidence="1 5" id="KW-0489">Methyltransferase</keyword>
<accession>A0A829WFW9</accession>
<dbReference type="InterPro" id="IPR007757">
    <property type="entry name" value="MT-A70-like"/>
</dbReference>
<dbReference type="Proteomes" id="UP000315200">
    <property type="component" value="Unassembled WGS sequence"/>
</dbReference>
<gene>
    <name evidence="5" type="ORF">Ccl03g_42240</name>
</gene>
<evidence type="ECO:0000313" key="6">
    <source>
        <dbReference type="Proteomes" id="UP000315200"/>
    </source>
</evidence>
<comment type="caution">
    <text evidence="5">The sequence shown here is derived from an EMBL/GenBank/DDBJ whole genome shotgun (WGS) entry which is preliminary data.</text>
</comment>
<evidence type="ECO:0000256" key="3">
    <source>
        <dbReference type="ARBA" id="ARBA00022691"/>
    </source>
</evidence>
<dbReference type="EMBL" id="BJLB01000001">
    <property type="protein sequence ID" value="GEA38511.1"/>
    <property type="molecule type" value="Genomic_DNA"/>
</dbReference>
<dbReference type="Pfam" id="PF05063">
    <property type="entry name" value="MT-A70"/>
    <property type="match status" value="1"/>
</dbReference>
<dbReference type="InterPro" id="IPR029063">
    <property type="entry name" value="SAM-dependent_MTases_sf"/>
</dbReference>
<name>A0A829WFW9_9FIRM</name>